<evidence type="ECO:0000256" key="1">
    <source>
        <dbReference type="ARBA" id="ARBA00022729"/>
    </source>
</evidence>
<comment type="caution">
    <text evidence="2">The sequence shown here is derived from an EMBL/GenBank/DDBJ whole genome shotgun (WGS) entry which is preliminary data.</text>
</comment>
<keyword evidence="3" id="KW-1185">Reference proteome</keyword>
<reference evidence="3" key="1">
    <citation type="journal article" date="2019" name="Int. J. Syst. Evol. Microbiol.">
        <title>The Global Catalogue of Microorganisms (GCM) 10K type strain sequencing project: providing services to taxonomists for standard genome sequencing and annotation.</title>
        <authorList>
            <consortium name="The Broad Institute Genomics Platform"/>
            <consortium name="The Broad Institute Genome Sequencing Center for Infectious Disease"/>
            <person name="Wu L."/>
            <person name="Ma J."/>
        </authorList>
    </citation>
    <scope>NUCLEOTIDE SEQUENCE [LARGE SCALE GENOMIC DNA]</scope>
    <source>
        <strain evidence="3">JCM 15976</strain>
    </source>
</reference>
<organism evidence="2 3">
    <name type="scientific">Gaetbulibacter jejuensis</name>
    <dbReference type="NCBI Taxonomy" id="584607"/>
    <lineage>
        <taxon>Bacteria</taxon>
        <taxon>Pseudomonadati</taxon>
        <taxon>Bacteroidota</taxon>
        <taxon>Flavobacteriia</taxon>
        <taxon>Flavobacteriales</taxon>
        <taxon>Flavobacteriaceae</taxon>
        <taxon>Gaetbulibacter</taxon>
    </lineage>
</organism>
<gene>
    <name evidence="2" type="ORF">GCM10009431_14780</name>
</gene>
<evidence type="ECO:0000313" key="3">
    <source>
        <dbReference type="Proteomes" id="UP001500736"/>
    </source>
</evidence>
<evidence type="ECO:0000313" key="2">
    <source>
        <dbReference type="EMBL" id="GAA0742596.1"/>
    </source>
</evidence>
<dbReference type="Pfam" id="PF05935">
    <property type="entry name" value="Arylsulfotrans"/>
    <property type="match status" value="1"/>
</dbReference>
<dbReference type="InterPro" id="IPR010262">
    <property type="entry name" value="Arylsulfotransferase_bact"/>
</dbReference>
<proteinExistence type="predicted"/>
<dbReference type="InterPro" id="IPR026444">
    <property type="entry name" value="Secre_tail"/>
</dbReference>
<dbReference type="PANTHER" id="PTHR35340:SF5">
    <property type="entry name" value="ASST-DOMAIN-CONTAINING PROTEIN"/>
    <property type="match status" value="1"/>
</dbReference>
<name>A0ABP3UVT8_9FLAO</name>
<dbReference type="PANTHER" id="PTHR35340">
    <property type="entry name" value="PQQ ENZYME REPEAT PROTEIN-RELATED"/>
    <property type="match status" value="1"/>
</dbReference>
<accession>A0ABP3UVT8</accession>
<protein>
    <submittedName>
        <fullName evidence="2">Aryl-sulfate sulfotransferase</fullName>
    </submittedName>
</protein>
<dbReference type="InterPro" id="IPR053143">
    <property type="entry name" value="Arylsulfate_ST"/>
</dbReference>
<sequence>MKKTLLQQFTTIILITISITCFSQEPTIGLLQYDETATEGYTLFTPESNNSVYLINNCGEVINSWDFTEKPGLTCYILQNGNLLRAGKNYIEIRAWNNNLLWSYSVSELGLNQHHDIEPLPNGNILCIVGDNYSTNDIIAQGKNPSLVGANHKLDKIIEIQPIGTNSVNVVWEWKFIDHLIQDYDASKPNYGVVADHPELIDLNYIDPNISNQSVDYIHLNGIDYNSELDQILISSRNLNEIFIIDHSTTTLEASEHTGGNSNMGGDILWRWGNPRVYKQGNEMDQKLFVQHDAKWVESGYLDEGKISVFNNGGDGTSTYSSVHLLNPEFINDSYTKENSKFKPLDYDWSWNGEILNNMLLETKKSGAHSLPNGNFIITETSLGQVSEVTKSGNVLWTYRNPTGPNSNVFNQFEDATAGNNCFRFEKYPVNFIGFSGKDMSPQSILENQNSISDSCSNSLSLSDLDLNKLSVINPVKSNTIVFSNHLKADSISIINTEGKTVFFRKNYSGKFLNVDLNNSIYFIKFSLKNKTVYKKIIVSK</sequence>
<dbReference type="Proteomes" id="UP001500736">
    <property type="component" value="Unassembled WGS sequence"/>
</dbReference>
<keyword evidence="1" id="KW-0732">Signal</keyword>
<dbReference type="NCBIfam" id="TIGR04183">
    <property type="entry name" value="Por_Secre_tail"/>
    <property type="match status" value="1"/>
</dbReference>
<dbReference type="EMBL" id="BAAAGF010000002">
    <property type="protein sequence ID" value="GAA0742596.1"/>
    <property type="molecule type" value="Genomic_DNA"/>
</dbReference>
<dbReference type="RefSeq" id="WP_343797086.1">
    <property type="nucleotide sequence ID" value="NZ_BAAAGF010000002.1"/>
</dbReference>